<accession>A0A0M2PZ18</accession>
<dbReference type="Proteomes" id="UP000034681">
    <property type="component" value="Unassembled WGS sequence"/>
</dbReference>
<evidence type="ECO:0000313" key="2">
    <source>
        <dbReference type="EMBL" id="KKI99636.1"/>
    </source>
</evidence>
<feature type="region of interest" description="Disordered" evidence="1">
    <location>
        <begin position="20"/>
        <end position="55"/>
    </location>
</feature>
<proteinExistence type="predicted"/>
<reference evidence="2" key="1">
    <citation type="submission" date="2012-04" db="EMBL/GenBank/DDBJ databases">
        <authorList>
            <person name="Borisov I.G."/>
            <person name="Ivanikova N.V."/>
            <person name="Pinevich A.V."/>
        </authorList>
    </citation>
    <scope>NUCLEOTIDE SEQUENCE</scope>
    <source>
        <strain evidence="2">CALU 1027</strain>
    </source>
</reference>
<evidence type="ECO:0000313" key="3">
    <source>
        <dbReference type="Proteomes" id="UP000034681"/>
    </source>
</evidence>
<sequence>MIPKLGGVGGRVGLQKGVSGGVSGGVNDQNFGAGCRHGSRAQMKGPKVQGKPQPWGAAIARAMTWQR</sequence>
<comment type="caution">
    <text evidence="2">The sequence shown here is derived from an EMBL/GenBank/DDBJ whole genome shotgun (WGS) entry which is preliminary data.</text>
</comment>
<name>A0A0M2PZ18_PROHO</name>
<evidence type="ECO:0000256" key="1">
    <source>
        <dbReference type="SAM" id="MobiDB-lite"/>
    </source>
</evidence>
<gene>
    <name evidence="2" type="ORF">PROH_06995</name>
</gene>
<organism evidence="2 3">
    <name type="scientific">Prochlorothrix hollandica PCC 9006 = CALU 1027</name>
    <dbReference type="NCBI Taxonomy" id="317619"/>
    <lineage>
        <taxon>Bacteria</taxon>
        <taxon>Bacillati</taxon>
        <taxon>Cyanobacteriota</taxon>
        <taxon>Cyanophyceae</taxon>
        <taxon>Prochlorotrichales</taxon>
        <taxon>Prochlorotrichaceae</taxon>
        <taxon>Prochlorothrix</taxon>
    </lineage>
</organism>
<dbReference type="AlphaFoldDB" id="A0A0M2PZ18"/>
<protein>
    <submittedName>
        <fullName evidence="2">Uncharacterized protein</fullName>
    </submittedName>
</protein>
<keyword evidence="3" id="KW-1185">Reference proteome</keyword>
<dbReference type="EMBL" id="AJTX02000004">
    <property type="protein sequence ID" value="KKI99636.1"/>
    <property type="molecule type" value="Genomic_DNA"/>
</dbReference>